<organism evidence="1 2">
    <name type="scientific">Candidatus Uhrbacteria bacterium RIFCSPHIGHO2_02_FULL_60_10</name>
    <dbReference type="NCBI Taxonomy" id="1802392"/>
    <lineage>
        <taxon>Bacteria</taxon>
        <taxon>Candidatus Uhriibacteriota</taxon>
    </lineage>
</organism>
<sequence length="176" mass="19561">MNTKVVLLVVAAAVIAALGWVIIHKLREQSRVVPAPSPDKIGRSADADHGEMRSAIDRRDAWRTQEGEPGLMTAMREVAVANPGGIYSVFVRRTLDFGDTCWLKERSALTKMAVSGDEVLVRYDQLGRKACEAFDCCPDATLFFVPVKDFVGMAKRYREAEAKKQHVRELLGGQQR</sequence>
<proteinExistence type="predicted"/>
<dbReference type="AlphaFoldDB" id="A0A1F7U8U6"/>
<accession>A0A1F7U8U6</accession>
<gene>
    <name evidence="1" type="ORF">A3C96_01870</name>
</gene>
<evidence type="ECO:0000313" key="2">
    <source>
        <dbReference type="Proteomes" id="UP000177088"/>
    </source>
</evidence>
<protein>
    <submittedName>
        <fullName evidence="1">Uncharacterized protein</fullName>
    </submittedName>
</protein>
<dbReference type="Proteomes" id="UP000177088">
    <property type="component" value="Unassembled WGS sequence"/>
</dbReference>
<dbReference type="EMBL" id="MGEA01000010">
    <property type="protein sequence ID" value="OGL74671.1"/>
    <property type="molecule type" value="Genomic_DNA"/>
</dbReference>
<comment type="caution">
    <text evidence="1">The sequence shown here is derived from an EMBL/GenBank/DDBJ whole genome shotgun (WGS) entry which is preliminary data.</text>
</comment>
<name>A0A1F7U8U6_9BACT</name>
<evidence type="ECO:0000313" key="1">
    <source>
        <dbReference type="EMBL" id="OGL74671.1"/>
    </source>
</evidence>
<reference evidence="1 2" key="1">
    <citation type="journal article" date="2016" name="Nat. Commun.">
        <title>Thousands of microbial genomes shed light on interconnected biogeochemical processes in an aquifer system.</title>
        <authorList>
            <person name="Anantharaman K."/>
            <person name="Brown C.T."/>
            <person name="Hug L.A."/>
            <person name="Sharon I."/>
            <person name="Castelle C.J."/>
            <person name="Probst A.J."/>
            <person name="Thomas B.C."/>
            <person name="Singh A."/>
            <person name="Wilkins M.J."/>
            <person name="Karaoz U."/>
            <person name="Brodie E.L."/>
            <person name="Williams K.H."/>
            <person name="Hubbard S.S."/>
            <person name="Banfield J.F."/>
        </authorList>
    </citation>
    <scope>NUCLEOTIDE SEQUENCE [LARGE SCALE GENOMIC DNA]</scope>
</reference>